<dbReference type="PANTHER" id="PTHR43248">
    <property type="entry name" value="2-SUCCINYL-6-HYDROXY-2,4-CYCLOHEXADIENE-1-CARBOXYLATE SYNTHASE"/>
    <property type="match status" value="1"/>
</dbReference>
<keyword evidence="6" id="KW-1185">Reference proteome</keyword>
<comment type="caution">
    <text evidence="5">The sequence shown here is derived from an EMBL/GenBank/DDBJ whole genome shotgun (WGS) entry which is preliminary data.</text>
</comment>
<dbReference type="InterPro" id="IPR051601">
    <property type="entry name" value="Serine_prot/Carboxylest_S33"/>
</dbReference>
<dbReference type="InterPro" id="IPR029058">
    <property type="entry name" value="AB_hydrolase_fold"/>
</dbReference>
<evidence type="ECO:0000313" key="6">
    <source>
        <dbReference type="Proteomes" id="UP000309038"/>
    </source>
</evidence>
<dbReference type="Proteomes" id="UP000309038">
    <property type="component" value="Unassembled WGS sequence"/>
</dbReference>
<evidence type="ECO:0000256" key="1">
    <source>
        <dbReference type="ARBA" id="ARBA00010088"/>
    </source>
</evidence>
<sequence length="528" mass="56419">MLTGTQVPLDYADPDGPKAGIAMVKVPSKVSADSAEYRGPILFNPGGPGGSGVSTVNARGELFQRVLGDDYDMIGFDPRGVGRTTPQVVIFPDDAESTAWDLGVRGDQLPSNASLGPIARIHARSALYGALAQERTISASPYVSTALVSRDMLSIVRAHGFEKLQYWGFSYGTVLGATFAAMFPDNVGRLIIDGVEDSEDYYAALWSNNLVDTDAVLDWFFESCAEAGPEACALHESSAEKIKSRLNSLYESLKYSPIPVSAKGSDFTAADYGLVDYALVRKLIFGFLYAPYPGMRPGGVTPSALASALAAAENGNGLPLWDLQKNGTEQFKCKCGGGANPVPRTDGATVAIACGEGDVVEDSVEELQAHYEKMSQDSTFAELWTIHASCVGWKIRTVERFSGPFVGNTSHPVLLIGNTADPVTPLRNAHYMAKGFNGSVVLTQNSPGHCSLSSSSPCTMKAVREYFRNGTLPKAGTVCETESTMFGDVVTADTVTGFETVLSSEDQEVLRGWRDLSSTFEPIQLGMI</sequence>
<dbReference type="Pfam" id="PF00561">
    <property type="entry name" value="Abhydrolase_1"/>
    <property type="match status" value="1"/>
</dbReference>
<feature type="domain" description="AB hydrolase-1" evidence="3">
    <location>
        <begin position="40"/>
        <end position="231"/>
    </location>
</feature>
<evidence type="ECO:0000313" key="5">
    <source>
        <dbReference type="EMBL" id="THG97458.1"/>
    </source>
</evidence>
<accession>A0A4S4KGT1</accession>
<feature type="domain" description="Peptidase S33 tripeptidyl aminopeptidase-like C-terminal" evidence="4">
    <location>
        <begin position="386"/>
        <end position="479"/>
    </location>
</feature>
<comment type="similarity">
    <text evidence="1">Belongs to the peptidase S33 family.</text>
</comment>
<evidence type="ECO:0000256" key="2">
    <source>
        <dbReference type="ARBA" id="ARBA00022801"/>
    </source>
</evidence>
<proteinExistence type="inferred from homology"/>
<name>A0A4S4KGT1_9APHY</name>
<dbReference type="InterPro" id="IPR013595">
    <property type="entry name" value="Pept_S33_TAP-like_C"/>
</dbReference>
<dbReference type="GO" id="GO:0016787">
    <property type="term" value="F:hydrolase activity"/>
    <property type="evidence" value="ECO:0007669"/>
    <property type="project" value="UniProtKB-KW"/>
</dbReference>
<organism evidence="5 6">
    <name type="scientific">Hermanssonia centrifuga</name>
    <dbReference type="NCBI Taxonomy" id="98765"/>
    <lineage>
        <taxon>Eukaryota</taxon>
        <taxon>Fungi</taxon>
        <taxon>Dikarya</taxon>
        <taxon>Basidiomycota</taxon>
        <taxon>Agaricomycotina</taxon>
        <taxon>Agaricomycetes</taxon>
        <taxon>Polyporales</taxon>
        <taxon>Meruliaceae</taxon>
        <taxon>Hermanssonia</taxon>
    </lineage>
</organism>
<evidence type="ECO:0000259" key="3">
    <source>
        <dbReference type="Pfam" id="PF00561"/>
    </source>
</evidence>
<dbReference type="EMBL" id="SGPJ01000166">
    <property type="protein sequence ID" value="THG97458.1"/>
    <property type="molecule type" value="Genomic_DNA"/>
</dbReference>
<evidence type="ECO:0000259" key="4">
    <source>
        <dbReference type="Pfam" id="PF08386"/>
    </source>
</evidence>
<reference evidence="5 6" key="1">
    <citation type="submission" date="2019-02" db="EMBL/GenBank/DDBJ databases">
        <title>Genome sequencing of the rare red list fungi Phlebia centrifuga.</title>
        <authorList>
            <person name="Buettner E."/>
            <person name="Kellner H."/>
        </authorList>
    </citation>
    <scope>NUCLEOTIDE SEQUENCE [LARGE SCALE GENOMIC DNA]</scope>
    <source>
        <strain evidence="5 6">DSM 108282</strain>
    </source>
</reference>
<dbReference type="AlphaFoldDB" id="A0A4S4KGT1"/>
<keyword evidence="2" id="KW-0378">Hydrolase</keyword>
<gene>
    <name evidence="5" type="ORF">EW026_g4544</name>
</gene>
<dbReference type="PANTHER" id="PTHR43248:SF25">
    <property type="entry name" value="AB HYDROLASE-1 DOMAIN-CONTAINING PROTEIN-RELATED"/>
    <property type="match status" value="1"/>
</dbReference>
<dbReference type="InterPro" id="IPR000073">
    <property type="entry name" value="AB_hydrolase_1"/>
</dbReference>
<dbReference type="Gene3D" id="3.40.50.1820">
    <property type="entry name" value="alpha/beta hydrolase"/>
    <property type="match status" value="1"/>
</dbReference>
<protein>
    <submittedName>
        <fullName evidence="5">Uncharacterized protein</fullName>
    </submittedName>
</protein>
<dbReference type="Pfam" id="PF08386">
    <property type="entry name" value="Abhydrolase_4"/>
    <property type="match status" value="1"/>
</dbReference>
<dbReference type="SUPFAM" id="SSF53474">
    <property type="entry name" value="alpha/beta-Hydrolases"/>
    <property type="match status" value="1"/>
</dbReference>